<evidence type="ECO:0000313" key="2">
    <source>
        <dbReference type="Proteomes" id="UP001189429"/>
    </source>
</evidence>
<sequence length="149" mass="16060">MAWPEGNGRPLDVTTTALGQLSRLRFASVPTAFPVLPLTNGICRVPSDSVLHAEGSRKFFSSMTRAPSFKLRISGATSCRKAAWMLGCDRPPSSLSGIFLLSVAHPAPPHDFMILARGPGHLDPFPGFFSLRCSRALSVSAPERSPREV</sequence>
<comment type="caution">
    <text evidence="1">The sequence shown here is derived from an EMBL/GenBank/DDBJ whole genome shotgun (WGS) entry which is preliminary data.</text>
</comment>
<protein>
    <submittedName>
        <fullName evidence="1">Uncharacterized protein</fullName>
    </submittedName>
</protein>
<dbReference type="EMBL" id="CAUYUJ010008779">
    <property type="protein sequence ID" value="CAK0824913.1"/>
    <property type="molecule type" value="Genomic_DNA"/>
</dbReference>
<organism evidence="1 2">
    <name type="scientific">Prorocentrum cordatum</name>
    <dbReference type="NCBI Taxonomy" id="2364126"/>
    <lineage>
        <taxon>Eukaryota</taxon>
        <taxon>Sar</taxon>
        <taxon>Alveolata</taxon>
        <taxon>Dinophyceae</taxon>
        <taxon>Prorocentrales</taxon>
        <taxon>Prorocentraceae</taxon>
        <taxon>Prorocentrum</taxon>
    </lineage>
</organism>
<dbReference type="Proteomes" id="UP001189429">
    <property type="component" value="Unassembled WGS sequence"/>
</dbReference>
<accession>A0ABN9RZN9</accession>
<evidence type="ECO:0000313" key="1">
    <source>
        <dbReference type="EMBL" id="CAK0824913.1"/>
    </source>
</evidence>
<keyword evidence="2" id="KW-1185">Reference proteome</keyword>
<proteinExistence type="predicted"/>
<name>A0ABN9RZN9_9DINO</name>
<reference evidence="1" key="1">
    <citation type="submission" date="2023-10" db="EMBL/GenBank/DDBJ databases">
        <authorList>
            <person name="Chen Y."/>
            <person name="Shah S."/>
            <person name="Dougan E. K."/>
            <person name="Thang M."/>
            <person name="Chan C."/>
        </authorList>
    </citation>
    <scope>NUCLEOTIDE SEQUENCE [LARGE SCALE GENOMIC DNA]</scope>
</reference>
<gene>
    <name evidence="1" type="ORF">PCOR1329_LOCUS25184</name>
</gene>